<dbReference type="WBParaSite" id="TASK_0001021001-mRNA-1">
    <property type="protein sequence ID" value="TASK_0001021001-mRNA-1"/>
    <property type="gene ID" value="TASK_0001021001"/>
</dbReference>
<evidence type="ECO:0000313" key="3">
    <source>
        <dbReference type="WBParaSite" id="TASK_0001021001-mRNA-1"/>
    </source>
</evidence>
<dbReference type="EMBL" id="UYRS01021101">
    <property type="protein sequence ID" value="VDK49867.1"/>
    <property type="molecule type" value="Genomic_DNA"/>
</dbReference>
<protein>
    <submittedName>
        <fullName evidence="3">tRNA-synt_2b domain-containing protein</fullName>
    </submittedName>
</protein>
<organism evidence="3">
    <name type="scientific">Taenia asiatica</name>
    <name type="common">Asian tapeworm</name>
    <dbReference type="NCBI Taxonomy" id="60517"/>
    <lineage>
        <taxon>Eukaryota</taxon>
        <taxon>Metazoa</taxon>
        <taxon>Spiralia</taxon>
        <taxon>Lophotrochozoa</taxon>
        <taxon>Platyhelminthes</taxon>
        <taxon>Cestoda</taxon>
        <taxon>Eucestoda</taxon>
        <taxon>Cyclophyllidea</taxon>
        <taxon>Taeniidae</taxon>
        <taxon>Taenia</taxon>
    </lineage>
</organism>
<evidence type="ECO:0000313" key="2">
    <source>
        <dbReference type="Proteomes" id="UP000282613"/>
    </source>
</evidence>
<gene>
    <name evidence="1" type="ORF">TASK_LOCUS10211</name>
</gene>
<dbReference type="Proteomes" id="UP000282613">
    <property type="component" value="Unassembled WGS sequence"/>
</dbReference>
<proteinExistence type="predicted"/>
<evidence type="ECO:0000313" key="1">
    <source>
        <dbReference type="EMBL" id="VDK49867.1"/>
    </source>
</evidence>
<reference evidence="1 2" key="2">
    <citation type="submission" date="2018-11" db="EMBL/GenBank/DDBJ databases">
        <authorList>
            <consortium name="Pathogen Informatics"/>
        </authorList>
    </citation>
    <scope>NUCLEOTIDE SEQUENCE [LARGE SCALE GENOMIC DNA]</scope>
</reference>
<dbReference type="AlphaFoldDB" id="A0A0R3WH67"/>
<keyword evidence="2" id="KW-1185">Reference proteome</keyword>
<accession>A0A0R3WH67</accession>
<reference evidence="3" key="1">
    <citation type="submission" date="2017-02" db="UniProtKB">
        <authorList>
            <consortium name="WormBaseParasite"/>
        </authorList>
    </citation>
    <scope>IDENTIFICATION</scope>
</reference>
<sequence>MFKVTDGDEAYANTTHLSAVLHYHPVSNQSLATDYGREIMGHERRISYGLRHFGNDEATTPNHILL</sequence>
<name>A0A0R3WH67_TAEAS</name>